<dbReference type="EMBL" id="QTSX02007120">
    <property type="protein sequence ID" value="KAJ9051202.1"/>
    <property type="molecule type" value="Genomic_DNA"/>
</dbReference>
<evidence type="ECO:0000313" key="1">
    <source>
        <dbReference type="EMBL" id="KAJ9051202.1"/>
    </source>
</evidence>
<dbReference type="Proteomes" id="UP001165960">
    <property type="component" value="Unassembled WGS sequence"/>
</dbReference>
<organism evidence="1 2">
    <name type="scientific">Entomophthora muscae</name>
    <dbReference type="NCBI Taxonomy" id="34485"/>
    <lineage>
        <taxon>Eukaryota</taxon>
        <taxon>Fungi</taxon>
        <taxon>Fungi incertae sedis</taxon>
        <taxon>Zoopagomycota</taxon>
        <taxon>Entomophthoromycotina</taxon>
        <taxon>Entomophthoromycetes</taxon>
        <taxon>Entomophthorales</taxon>
        <taxon>Entomophthoraceae</taxon>
        <taxon>Entomophthora</taxon>
    </lineage>
</organism>
<keyword evidence="2" id="KW-1185">Reference proteome</keyword>
<sequence>MNPSLWTTLASLLGVGLPIGPTEAVSSAVMKSKLGTVEWDVTCRAEEETCTKVNHALELMSSAMENALALKPIRIQLGFENTCNSWFLCSTGKLSTCKASTLIHSREGKQSFIYPPALYKQKHHDQQVFPDYDMFIKINAQHRYYFPSDYPSTQEACQYDFMYILTHQVLYGLGISSSYFNLIPSFYKPARYQSKYNLWFTKFDKLIKIPPKDIGLIDYSRDSANQEAMPQNNVSSHRHPDYTPFTSLAQLSKHGIYFKTSTNRRISLKPSLPDAKLSPTHILPSMYENTRDESLVTEIQPAVAIHDLFSSQEQWITSPFGPVTLDILATLGYTINPTPQYNNSMESYYLKDVTFPLNRDKAPRFTFSIAKYFCWL</sequence>
<comment type="caution">
    <text evidence="1">The sequence shown here is derived from an EMBL/GenBank/DDBJ whole genome shotgun (WGS) entry which is preliminary data.</text>
</comment>
<proteinExistence type="predicted"/>
<name>A0ACC2RM89_9FUNG</name>
<reference evidence="1" key="1">
    <citation type="submission" date="2022-04" db="EMBL/GenBank/DDBJ databases">
        <title>Genome of the entomopathogenic fungus Entomophthora muscae.</title>
        <authorList>
            <person name="Elya C."/>
            <person name="Lovett B.R."/>
            <person name="Lee E."/>
            <person name="Macias A.M."/>
            <person name="Hajek A.E."/>
            <person name="De Bivort B.L."/>
            <person name="Kasson M.T."/>
            <person name="De Fine Licht H.H."/>
            <person name="Stajich J.E."/>
        </authorList>
    </citation>
    <scope>NUCLEOTIDE SEQUENCE</scope>
    <source>
        <strain evidence="1">Berkeley</strain>
    </source>
</reference>
<protein>
    <submittedName>
        <fullName evidence="1">Uncharacterized protein</fullName>
    </submittedName>
</protein>
<gene>
    <name evidence="1" type="ORF">DSO57_1007043</name>
</gene>
<accession>A0ACC2RM89</accession>
<evidence type="ECO:0000313" key="2">
    <source>
        <dbReference type="Proteomes" id="UP001165960"/>
    </source>
</evidence>